<dbReference type="Gene3D" id="3.40.50.1820">
    <property type="entry name" value="alpha/beta hydrolase"/>
    <property type="match status" value="2"/>
</dbReference>
<dbReference type="GO" id="GO:0019433">
    <property type="term" value="P:triglyceride catabolic process"/>
    <property type="evidence" value="ECO:0007669"/>
    <property type="project" value="TreeGrafter"/>
</dbReference>
<feature type="domain" description="Alpha/beta hydrolase fold-3" evidence="3">
    <location>
        <begin position="512"/>
        <end position="597"/>
    </location>
</feature>
<feature type="region of interest" description="Disordered" evidence="2">
    <location>
        <begin position="390"/>
        <end position="440"/>
    </location>
</feature>
<dbReference type="EMBL" id="KN823178">
    <property type="protein sequence ID" value="KIO20342.1"/>
    <property type="molecule type" value="Genomic_DNA"/>
</dbReference>
<feature type="compositionally biased region" description="Polar residues" evidence="2">
    <location>
        <begin position="806"/>
        <end position="815"/>
    </location>
</feature>
<feature type="compositionally biased region" description="Basic and acidic residues" evidence="2">
    <location>
        <begin position="824"/>
        <end position="835"/>
    </location>
</feature>
<gene>
    <name evidence="4" type="ORF">M407DRAFT_220790</name>
</gene>
<evidence type="ECO:0000313" key="4">
    <source>
        <dbReference type="EMBL" id="KIO20342.1"/>
    </source>
</evidence>
<evidence type="ECO:0000256" key="2">
    <source>
        <dbReference type="SAM" id="MobiDB-lite"/>
    </source>
</evidence>
<dbReference type="SUPFAM" id="SSF53474">
    <property type="entry name" value="alpha/beta-Hydrolases"/>
    <property type="match status" value="1"/>
</dbReference>
<feature type="domain" description="Alpha/beta hydrolase fold-3" evidence="3">
    <location>
        <begin position="219"/>
        <end position="333"/>
    </location>
</feature>
<evidence type="ECO:0000256" key="1">
    <source>
        <dbReference type="PROSITE-ProRule" id="PRU10038"/>
    </source>
</evidence>
<dbReference type="InterPro" id="IPR013094">
    <property type="entry name" value="AB_hydrolase_3"/>
</dbReference>
<dbReference type="PROSITE" id="PS01174">
    <property type="entry name" value="LIPASE_GDXG_SER"/>
    <property type="match status" value="1"/>
</dbReference>
<feature type="compositionally biased region" description="Polar residues" evidence="2">
    <location>
        <begin position="762"/>
        <end position="790"/>
    </location>
</feature>
<protein>
    <recommendedName>
        <fullName evidence="3">Alpha/beta hydrolase fold-3 domain-containing protein</fullName>
    </recommendedName>
</protein>
<feature type="region of interest" description="Disordered" evidence="2">
    <location>
        <begin position="702"/>
        <end position="853"/>
    </location>
</feature>
<dbReference type="HOGENOM" id="CLU_003590_2_0_1"/>
<name>A0A0C3LFY5_9AGAM</name>
<feature type="region of interest" description="Disordered" evidence="2">
    <location>
        <begin position="613"/>
        <end position="636"/>
    </location>
</feature>
<dbReference type="AlphaFoldDB" id="A0A0C3LFY5"/>
<dbReference type="GO" id="GO:0004806">
    <property type="term" value="F:triacylglycerol lipase activity"/>
    <property type="evidence" value="ECO:0007669"/>
    <property type="project" value="TreeGrafter"/>
</dbReference>
<dbReference type="PANTHER" id="PTHR23025:SF3">
    <property type="entry name" value="HORMONE-SENSITIVE LIPASE"/>
    <property type="match status" value="1"/>
</dbReference>
<dbReference type="OrthoDB" id="5570009at2759"/>
<dbReference type="Pfam" id="PF07859">
    <property type="entry name" value="Abhydrolase_3"/>
    <property type="match status" value="2"/>
</dbReference>
<dbReference type="PANTHER" id="PTHR23025">
    <property type="entry name" value="TRIACYLGLYCEROL LIPASE"/>
    <property type="match status" value="1"/>
</dbReference>
<evidence type="ECO:0000259" key="3">
    <source>
        <dbReference type="Pfam" id="PF07859"/>
    </source>
</evidence>
<proteinExistence type="predicted"/>
<reference evidence="5" key="2">
    <citation type="submission" date="2015-01" db="EMBL/GenBank/DDBJ databases">
        <title>Evolutionary Origins and Diversification of the Mycorrhizal Mutualists.</title>
        <authorList>
            <consortium name="DOE Joint Genome Institute"/>
            <consortium name="Mycorrhizal Genomics Consortium"/>
            <person name="Kohler A."/>
            <person name="Kuo A."/>
            <person name="Nagy L.G."/>
            <person name="Floudas D."/>
            <person name="Copeland A."/>
            <person name="Barry K.W."/>
            <person name="Cichocki N."/>
            <person name="Veneault-Fourrey C."/>
            <person name="LaButti K."/>
            <person name="Lindquist E.A."/>
            <person name="Lipzen A."/>
            <person name="Lundell T."/>
            <person name="Morin E."/>
            <person name="Murat C."/>
            <person name="Riley R."/>
            <person name="Ohm R."/>
            <person name="Sun H."/>
            <person name="Tunlid A."/>
            <person name="Henrissat B."/>
            <person name="Grigoriev I.V."/>
            <person name="Hibbett D.S."/>
            <person name="Martin F."/>
        </authorList>
    </citation>
    <scope>NUCLEOTIDE SEQUENCE [LARGE SCALE GENOMIC DNA]</scope>
    <source>
        <strain evidence="5">MUT 4182</strain>
    </source>
</reference>
<organism evidence="4 5">
    <name type="scientific">Tulasnella calospora MUT 4182</name>
    <dbReference type="NCBI Taxonomy" id="1051891"/>
    <lineage>
        <taxon>Eukaryota</taxon>
        <taxon>Fungi</taxon>
        <taxon>Dikarya</taxon>
        <taxon>Basidiomycota</taxon>
        <taxon>Agaricomycotina</taxon>
        <taxon>Agaricomycetes</taxon>
        <taxon>Cantharellales</taxon>
        <taxon>Tulasnellaceae</taxon>
        <taxon>Tulasnella</taxon>
    </lineage>
</organism>
<evidence type="ECO:0000313" key="5">
    <source>
        <dbReference type="Proteomes" id="UP000054248"/>
    </source>
</evidence>
<feature type="compositionally biased region" description="Basic and acidic residues" evidence="2">
    <location>
        <begin position="729"/>
        <end position="740"/>
    </location>
</feature>
<sequence length="918" mass="101473">MIDHLVGRPSPGWKRTQVYLVILFWIIQIVKGGRQGPRFLWIRKANRLLTRFTPWQVLVTTLTALYGVRNLNVLTGFDAPEPLARLYSRSYYRATWIATGLDAGFATAMSIKQKWLRDTASIVFSLYYLLYADAADELLRKHRALCTPEMLRTTWEKTTNPFLRMVSHLRLPSIGIQRKILIPRPKGSKYKEHMIGWLYYYGTPEQLAKTTELIFDCPGGGFIAMTPEHHEERLRLWTLHSGKPILALQYRKAPEYPYPWAIDEAFDSYQTIIATEGRVLGMSGTSLEVILSGDSAGGNLAMCIMLKILESSTYIQRPLALVLSYPALDFNYTSWMTPRNLAVVSSEASCTPIPGFEEQKRHFSHKSPLSVVDDVQSKVARRKRSWMGSLSEPFGPLPSPRLPTKSKKGNKQVAFMPSGYERDGERTDDEHDASESEYLSWEEDEKPILARVLTSETVLARPAVAEEKSPVEVPLIDVVPPTPVTHEDPAAVDPSKPRQKVQLGTQLTMTSRTGFFQDRIISPSMMRTMAILYIGPNQAPDFEHDYYLSPILAPDELLAQFPTVLLNCGERDPLVDDTIILAGRIRNAKYNRKAQVAKEAGARAAERGESIHVCSSSSSGANGMDAADHEAHHGPLPPINDPMRILAETDQDWVQVRIVEGWSHGYLQMYTLIPEVGLALQHLAEWMEDLFARQRLERDGAAHASAMKGNADEEIESRGTTTTPKARKQSAEKAAQRRQDTGMSETETEGPLTFTPKKRRTPPSSFSTVPEDGSQGNRATSQVGSSSSGETLIGPFAPDSIEPISTGGNATNSVSARRPWGSTLERHGDPGDGNRKSPHPAAETTPKGPDGGKVAAVVAKGLLPTRTLGATTSGTRTGTPVFAQGSQPLSEAELMKRRREEAVVGLMAEQVVEGPGAK</sequence>
<dbReference type="GO" id="GO:0005829">
    <property type="term" value="C:cytosol"/>
    <property type="evidence" value="ECO:0007669"/>
    <property type="project" value="TreeGrafter"/>
</dbReference>
<dbReference type="InterPro" id="IPR029058">
    <property type="entry name" value="AB_hydrolase_fold"/>
</dbReference>
<dbReference type="STRING" id="1051891.A0A0C3LFY5"/>
<dbReference type="GO" id="GO:0004771">
    <property type="term" value="F:sterol ester esterase activity"/>
    <property type="evidence" value="ECO:0007669"/>
    <property type="project" value="TreeGrafter"/>
</dbReference>
<feature type="compositionally biased region" description="Basic and acidic residues" evidence="2">
    <location>
        <begin position="420"/>
        <end position="429"/>
    </location>
</feature>
<accession>A0A0C3LFY5</accession>
<keyword evidence="5" id="KW-1185">Reference proteome</keyword>
<reference evidence="4 5" key="1">
    <citation type="submission" date="2014-04" db="EMBL/GenBank/DDBJ databases">
        <authorList>
            <consortium name="DOE Joint Genome Institute"/>
            <person name="Kuo A."/>
            <person name="Girlanda M."/>
            <person name="Perotto S."/>
            <person name="Kohler A."/>
            <person name="Nagy L.G."/>
            <person name="Floudas D."/>
            <person name="Copeland A."/>
            <person name="Barry K.W."/>
            <person name="Cichocki N."/>
            <person name="Veneault-Fourrey C."/>
            <person name="LaButti K."/>
            <person name="Lindquist E.A."/>
            <person name="Lipzen A."/>
            <person name="Lundell T."/>
            <person name="Morin E."/>
            <person name="Murat C."/>
            <person name="Sun H."/>
            <person name="Tunlid A."/>
            <person name="Henrissat B."/>
            <person name="Grigoriev I.V."/>
            <person name="Hibbett D.S."/>
            <person name="Martin F."/>
            <person name="Nordberg H.P."/>
            <person name="Cantor M.N."/>
            <person name="Hua S.X."/>
        </authorList>
    </citation>
    <scope>NUCLEOTIDE SEQUENCE [LARGE SCALE GENOMIC DNA]</scope>
    <source>
        <strain evidence="4 5">MUT 4182</strain>
    </source>
</reference>
<dbReference type="Proteomes" id="UP000054248">
    <property type="component" value="Unassembled WGS sequence"/>
</dbReference>
<dbReference type="InterPro" id="IPR033140">
    <property type="entry name" value="Lipase_GDXG_put_SER_AS"/>
</dbReference>
<feature type="active site" evidence="1">
    <location>
        <position position="295"/>
    </location>
</feature>